<dbReference type="InterPro" id="IPR010982">
    <property type="entry name" value="Lambda_DNA-bd_dom_sf"/>
</dbReference>
<gene>
    <name evidence="2" type="primary">tap</name>
    <name evidence="2" type="ORF">ACFWR3_26470</name>
</gene>
<organism evidence="2 3">
    <name type="scientific">Streptomyces bacillaris</name>
    <dbReference type="NCBI Taxonomy" id="68179"/>
    <lineage>
        <taxon>Bacteria</taxon>
        <taxon>Bacillati</taxon>
        <taxon>Actinomycetota</taxon>
        <taxon>Actinomycetes</taxon>
        <taxon>Kitasatosporales</taxon>
        <taxon>Streptomycetaceae</taxon>
        <taxon>Streptomyces</taxon>
    </lineage>
</organism>
<dbReference type="SUPFAM" id="SSF47413">
    <property type="entry name" value="lambda repressor-like DNA-binding domains"/>
    <property type="match status" value="1"/>
</dbReference>
<sequence>MGDSDPVAAVLARIRYDGPVPALPDPAERVRLREAFGWTVTQMGSANGVRRETVWTWESDPPRTPRGEKGQRYARILAYMAAELAGTGEASGSVPPEPTPDPAPDSDPQSAPAVAQATPLELDFEVEDPPDFDWPEVQPGPALAETAEPEFDAPGSWSDLPEGITRPCVRCGQPTSCLVGGRPRHVYLQAMATMGMPRCGTRPAAQAEPVAAPGIGTTAPMPAVTAPAPAAPTVPAPVAAPAPARPAAAAPAARPPAAPRRPATAPASRRTNRTTAKKPAVKPVPPEYADGPLAVLDITDGALTAHLADGRTVPCPAKTLQALAAWALDKKKVRLGAAKVHDNGFDQDPLIILTEGAVAHFGLPTDLADQEDLRLPADHKAIKSLTKAGWELTKAGFGPWPRIFKRLDGKRHCIQLFLTPWGALENRVWGKAGDLPAGDLARMLGTYARLVITPRGTVAVTGEELMTSLRPPTKAEWSEKDNKYVSATVPHTLHTVVDPAPCEAPDEHPVVAADYPEEGSRPASEALDEEACIWVRPAELVTDAERACTHVAALDVQVAFLAACRRLHVGTGPAIHYPRNPAFDPELPGSWFLDLSHVETDPRLPSPFTSSGVRPEGPGWYATPTVAYAVELGADVRPMEAWVRETHSPYLQPWYDTLRDAYLTVMADLGVTKDLDDEAFLAAMALYKDGDPLLVTLANAIKATAKSGIGKLRQRPNMGVDHVFGDPWPALKRLTWRPDIRAMILSKARTNMHRKMDNLAKIAGRYPLAVNTDCVVYATDSLSPLPLLLGPDGEPIRGGFRLGVNPGSVKHQGSQTIDWALDLLADGVNIANEIKDASLVRAA</sequence>
<dbReference type="RefSeq" id="WP_381301903.1">
    <property type="nucleotide sequence ID" value="NZ_JBHXNM010000036.1"/>
</dbReference>
<dbReference type="InterPro" id="IPR001387">
    <property type="entry name" value="Cro/C1-type_HTH"/>
</dbReference>
<protein>
    <submittedName>
        <fullName evidence="2">Telomere-associated protein Tap</fullName>
    </submittedName>
</protein>
<feature type="region of interest" description="Disordered" evidence="1">
    <location>
        <begin position="87"/>
        <end position="116"/>
    </location>
</feature>
<comment type="caution">
    <text evidence="2">The sequence shown here is derived from an EMBL/GenBank/DDBJ whole genome shotgun (WGS) entry which is preliminary data.</text>
</comment>
<dbReference type="EMBL" id="JBHXPM010000029">
    <property type="protein sequence ID" value="MFD3959606.1"/>
    <property type="molecule type" value="Genomic_DNA"/>
</dbReference>
<evidence type="ECO:0000313" key="2">
    <source>
        <dbReference type="EMBL" id="MFD3959606.1"/>
    </source>
</evidence>
<keyword evidence="3" id="KW-1185">Reference proteome</keyword>
<feature type="compositionally biased region" description="Low complexity" evidence="1">
    <location>
        <begin position="260"/>
        <end position="269"/>
    </location>
</feature>
<proteinExistence type="predicted"/>
<feature type="compositionally biased region" description="Basic residues" evidence="1">
    <location>
        <begin position="270"/>
        <end position="280"/>
    </location>
</feature>
<dbReference type="Proteomes" id="UP001598300">
    <property type="component" value="Unassembled WGS sequence"/>
</dbReference>
<reference evidence="2 3" key="1">
    <citation type="submission" date="2024-09" db="EMBL/GenBank/DDBJ databases">
        <title>The Natural Products Discovery Center: Release of the First 8490 Sequenced Strains for Exploring Actinobacteria Biosynthetic Diversity.</title>
        <authorList>
            <person name="Kalkreuter E."/>
            <person name="Kautsar S.A."/>
            <person name="Yang D."/>
            <person name="Bader C.D."/>
            <person name="Teijaro C.N."/>
            <person name="Fluegel L."/>
            <person name="Davis C.M."/>
            <person name="Simpson J.R."/>
            <person name="Lauterbach L."/>
            <person name="Steele A.D."/>
            <person name="Gui C."/>
            <person name="Meng S."/>
            <person name="Li G."/>
            <person name="Viehrig K."/>
            <person name="Ye F."/>
            <person name="Su P."/>
            <person name="Kiefer A.F."/>
            <person name="Nichols A."/>
            <person name="Cepeda A.J."/>
            <person name="Yan W."/>
            <person name="Fan B."/>
            <person name="Jiang Y."/>
            <person name="Adhikari A."/>
            <person name="Zheng C.-J."/>
            <person name="Schuster L."/>
            <person name="Cowan T.M."/>
            <person name="Smanski M.J."/>
            <person name="Chevrette M.G."/>
            <person name="De Carvalho L.P.S."/>
            <person name="Shen B."/>
        </authorList>
    </citation>
    <scope>NUCLEOTIDE SEQUENCE [LARGE SCALE GENOMIC DNA]</scope>
    <source>
        <strain evidence="2 3">NPDC058584</strain>
    </source>
</reference>
<feature type="region of interest" description="Disordered" evidence="1">
    <location>
        <begin position="237"/>
        <end position="289"/>
    </location>
</feature>
<evidence type="ECO:0000256" key="1">
    <source>
        <dbReference type="SAM" id="MobiDB-lite"/>
    </source>
</evidence>
<accession>A0ABW6E0J7</accession>
<name>A0ABW6E0J7_9ACTN</name>
<evidence type="ECO:0000313" key="3">
    <source>
        <dbReference type="Proteomes" id="UP001598300"/>
    </source>
</evidence>
<dbReference type="CDD" id="cd00093">
    <property type="entry name" value="HTH_XRE"/>
    <property type="match status" value="1"/>
</dbReference>
<dbReference type="NCBIfam" id="NF047542">
    <property type="entry name" value="telomere_Tap"/>
    <property type="match status" value="1"/>
</dbReference>
<feature type="compositionally biased region" description="Pro residues" evidence="1">
    <location>
        <begin position="95"/>
        <end position="105"/>
    </location>
</feature>